<keyword evidence="2" id="KW-0328">Glycosyltransferase</keyword>
<dbReference type="PANTHER" id="PTHR43218:SF1">
    <property type="entry name" value="PHOSPHORIBOSYLTRANSFERASE"/>
    <property type="match status" value="1"/>
</dbReference>
<dbReference type="SUPFAM" id="SSF53271">
    <property type="entry name" value="PRTase-like"/>
    <property type="match status" value="1"/>
</dbReference>
<dbReference type="Proteomes" id="UP000239920">
    <property type="component" value="Unassembled WGS sequence"/>
</dbReference>
<dbReference type="RefSeq" id="WP_104687830.1">
    <property type="nucleotide sequence ID" value="NZ_JBKTHY010000004.1"/>
</dbReference>
<dbReference type="NCBIfam" id="NF005592">
    <property type="entry name" value="PRK07322.1"/>
    <property type="match status" value="1"/>
</dbReference>
<dbReference type="EMBL" id="PNFV01000001">
    <property type="protein sequence ID" value="PMB83270.1"/>
    <property type="molecule type" value="Genomic_DNA"/>
</dbReference>
<protein>
    <submittedName>
        <fullName evidence="2">Adenine phosphoribosyltransferase</fullName>
        <ecNumber evidence="2">2.4.2.7</ecNumber>
    </submittedName>
</protein>
<dbReference type="Pfam" id="PF00156">
    <property type="entry name" value="Pribosyltran"/>
    <property type="match status" value="1"/>
</dbReference>
<evidence type="ECO:0000313" key="2">
    <source>
        <dbReference type="EMBL" id="PMB83270.1"/>
    </source>
</evidence>
<evidence type="ECO:0000313" key="3">
    <source>
        <dbReference type="Proteomes" id="UP000239920"/>
    </source>
</evidence>
<dbReference type="InterPro" id="IPR029057">
    <property type="entry name" value="PRTase-like"/>
</dbReference>
<evidence type="ECO:0000259" key="1">
    <source>
        <dbReference type="Pfam" id="PF00156"/>
    </source>
</evidence>
<dbReference type="Gene3D" id="3.40.50.2020">
    <property type="match status" value="1"/>
</dbReference>
<dbReference type="PANTHER" id="PTHR43218">
    <property type="entry name" value="PHOSPHORIBOSYLTRANSFERASE-RELATED"/>
    <property type="match status" value="1"/>
</dbReference>
<accession>A0A2J6NPM6</accession>
<organism evidence="2 3">
    <name type="scientific">Limosilactobacillus pontis</name>
    <dbReference type="NCBI Taxonomy" id="35787"/>
    <lineage>
        <taxon>Bacteria</taxon>
        <taxon>Bacillati</taxon>
        <taxon>Bacillota</taxon>
        <taxon>Bacilli</taxon>
        <taxon>Lactobacillales</taxon>
        <taxon>Lactobacillaceae</taxon>
        <taxon>Limosilactobacillus</taxon>
    </lineage>
</organism>
<comment type="caution">
    <text evidence="2">The sequence shown here is derived from an EMBL/GenBank/DDBJ whole genome shotgun (WGS) entry which is preliminary data.</text>
</comment>
<dbReference type="InterPro" id="IPR000836">
    <property type="entry name" value="PRTase_dom"/>
</dbReference>
<dbReference type="EC" id="2.4.2.7" evidence="2"/>
<feature type="domain" description="Phosphoribosyltransferase" evidence="1">
    <location>
        <begin position="50"/>
        <end position="166"/>
    </location>
</feature>
<proteinExistence type="predicted"/>
<dbReference type="GO" id="GO:0003999">
    <property type="term" value="F:adenine phosphoribosyltransferase activity"/>
    <property type="evidence" value="ECO:0007669"/>
    <property type="project" value="UniProtKB-EC"/>
</dbReference>
<name>A0A2J6NPM6_9LACO</name>
<dbReference type="OrthoDB" id="4213751at2"/>
<keyword evidence="2" id="KW-0808">Transferase</keyword>
<reference evidence="2 3" key="1">
    <citation type="submission" date="2017-09" db="EMBL/GenBank/DDBJ databases">
        <title>Bacterial strain isolated from the female urinary microbiota.</title>
        <authorList>
            <person name="Thomas-White K."/>
            <person name="Kumar N."/>
            <person name="Forster S."/>
            <person name="Putonti C."/>
            <person name="Lawley T."/>
            <person name="Wolfe A.J."/>
        </authorList>
    </citation>
    <scope>NUCLEOTIDE SEQUENCE [LARGE SCALE GENOMIC DNA]</scope>
    <source>
        <strain evidence="2 3">UMB0683</strain>
    </source>
</reference>
<sequence length="187" mass="20302">MKTYQLIIGDQRRNLPLIPISADTAIASFVLLGDDAMSYTAAKLLLPKLPKDFDYVVTVESKGISLAHDLALLSGHPRSLVIRKSVKGYMKDPLKTTVNAITTTHEQELVLDGDDAKKLQGKRVVLVDDVISTGNSIHAACQLLDKAGCHVVSKLAILAEGPAAKRTDIQFLKPLPLFNLDGTVKEF</sequence>
<dbReference type="AlphaFoldDB" id="A0A2J6NPM6"/>
<dbReference type="CDD" id="cd06223">
    <property type="entry name" value="PRTases_typeI"/>
    <property type="match status" value="1"/>
</dbReference>
<gene>
    <name evidence="2" type="ORF">CK797_00255</name>
</gene>